<gene>
    <name evidence="2" type="ORF">GCM10023208_31200</name>
</gene>
<evidence type="ECO:0000313" key="2">
    <source>
        <dbReference type="EMBL" id="GAA5061637.1"/>
    </source>
</evidence>
<protein>
    <submittedName>
        <fullName evidence="2">Uncharacterized protein</fullName>
    </submittedName>
</protein>
<keyword evidence="1" id="KW-0472">Membrane</keyword>
<dbReference type="RefSeq" id="WP_346033929.1">
    <property type="nucleotide sequence ID" value="NZ_BAABHV010000022.1"/>
</dbReference>
<accession>A0ABP9KRT9</accession>
<name>A0ABP9KRT9_9SPHN</name>
<keyword evidence="1" id="KW-0812">Transmembrane</keyword>
<feature type="transmembrane region" description="Helical" evidence="1">
    <location>
        <begin position="45"/>
        <end position="65"/>
    </location>
</feature>
<feature type="transmembrane region" description="Helical" evidence="1">
    <location>
        <begin position="20"/>
        <end position="39"/>
    </location>
</feature>
<sequence length="75" mass="8418">MDSREDAEARAKGRFMLINAMRIAGVVMILAAIAVFNEALPLPDWAGYLLLVLGMFETFVTPTLLSRMWSTNDKR</sequence>
<dbReference type="EMBL" id="BAABHV010000022">
    <property type="protein sequence ID" value="GAA5061637.1"/>
    <property type="molecule type" value="Genomic_DNA"/>
</dbReference>
<proteinExistence type="predicted"/>
<organism evidence="2 3">
    <name type="scientific">Erythrobacter westpacificensis</name>
    <dbReference type="NCBI Taxonomy" id="1055231"/>
    <lineage>
        <taxon>Bacteria</taxon>
        <taxon>Pseudomonadati</taxon>
        <taxon>Pseudomonadota</taxon>
        <taxon>Alphaproteobacteria</taxon>
        <taxon>Sphingomonadales</taxon>
        <taxon>Erythrobacteraceae</taxon>
        <taxon>Erythrobacter/Porphyrobacter group</taxon>
        <taxon>Erythrobacter</taxon>
    </lineage>
</organism>
<dbReference type="Proteomes" id="UP001500518">
    <property type="component" value="Unassembled WGS sequence"/>
</dbReference>
<reference evidence="3" key="1">
    <citation type="journal article" date="2019" name="Int. J. Syst. Evol. Microbiol.">
        <title>The Global Catalogue of Microorganisms (GCM) 10K type strain sequencing project: providing services to taxonomists for standard genome sequencing and annotation.</title>
        <authorList>
            <consortium name="The Broad Institute Genomics Platform"/>
            <consortium name="The Broad Institute Genome Sequencing Center for Infectious Disease"/>
            <person name="Wu L."/>
            <person name="Ma J."/>
        </authorList>
    </citation>
    <scope>NUCLEOTIDE SEQUENCE [LARGE SCALE GENOMIC DNA]</scope>
    <source>
        <strain evidence="3">JCM 18014</strain>
    </source>
</reference>
<evidence type="ECO:0000256" key="1">
    <source>
        <dbReference type="SAM" id="Phobius"/>
    </source>
</evidence>
<keyword evidence="3" id="KW-1185">Reference proteome</keyword>
<comment type="caution">
    <text evidence="2">The sequence shown here is derived from an EMBL/GenBank/DDBJ whole genome shotgun (WGS) entry which is preliminary data.</text>
</comment>
<evidence type="ECO:0000313" key="3">
    <source>
        <dbReference type="Proteomes" id="UP001500518"/>
    </source>
</evidence>
<keyword evidence="1" id="KW-1133">Transmembrane helix</keyword>